<organism evidence="1 2">
    <name type="scientific">Virgibacillus kekensis</name>
    <dbReference type="NCBI Taxonomy" id="202261"/>
    <lineage>
        <taxon>Bacteria</taxon>
        <taxon>Bacillati</taxon>
        <taxon>Bacillota</taxon>
        <taxon>Bacilli</taxon>
        <taxon>Bacillales</taxon>
        <taxon>Bacillaceae</taxon>
        <taxon>Virgibacillus</taxon>
    </lineage>
</organism>
<gene>
    <name evidence="1" type="ORF">ACFO3D_04760</name>
</gene>
<evidence type="ECO:0008006" key="3">
    <source>
        <dbReference type="Google" id="ProtNLM"/>
    </source>
</evidence>
<dbReference type="EMBL" id="JBHSFU010000004">
    <property type="protein sequence ID" value="MFC4557516.1"/>
    <property type="molecule type" value="Genomic_DNA"/>
</dbReference>
<protein>
    <recommendedName>
        <fullName evidence="3">Degradation enzyme regulation protein DegQ</fullName>
    </recommendedName>
</protein>
<dbReference type="Proteomes" id="UP001595989">
    <property type="component" value="Unassembled WGS sequence"/>
</dbReference>
<comment type="caution">
    <text evidence="1">The sequence shown here is derived from an EMBL/GenBank/DDBJ whole genome shotgun (WGS) entry which is preliminary data.</text>
</comment>
<evidence type="ECO:0000313" key="2">
    <source>
        <dbReference type="Proteomes" id="UP001595989"/>
    </source>
</evidence>
<proteinExistence type="predicted"/>
<accession>A0ABV9DFP6</accession>
<name>A0ABV9DFP6_9BACI</name>
<reference evidence="2" key="1">
    <citation type="journal article" date="2019" name="Int. J. Syst. Evol. Microbiol.">
        <title>The Global Catalogue of Microorganisms (GCM) 10K type strain sequencing project: providing services to taxonomists for standard genome sequencing and annotation.</title>
        <authorList>
            <consortium name="The Broad Institute Genomics Platform"/>
            <consortium name="The Broad Institute Genome Sequencing Center for Infectious Disease"/>
            <person name="Wu L."/>
            <person name="Ma J."/>
        </authorList>
    </citation>
    <scope>NUCLEOTIDE SEQUENCE [LARGE SCALE GENOMIC DNA]</scope>
    <source>
        <strain evidence="2">CGMCC 4.7426</strain>
    </source>
</reference>
<sequence>MSDSKYEILQTRIQQHEETITQLVEIIAVINRRLSDLDRKEREQSHTYSLT</sequence>
<evidence type="ECO:0000313" key="1">
    <source>
        <dbReference type="EMBL" id="MFC4557516.1"/>
    </source>
</evidence>
<keyword evidence="2" id="KW-1185">Reference proteome</keyword>
<dbReference type="RefSeq" id="WP_390293491.1">
    <property type="nucleotide sequence ID" value="NZ_JBHSFU010000004.1"/>
</dbReference>